<accession>A0A545UCD7</accession>
<sequence>MKNKSLLLVILSLTAILAVWGFSQTSDNSNVSTRKIESEGLQFAKSGIQANVQTKEPEKTLSSDNIVPIQNTQSDNEQETLVEGETGFLEDGRRYVVSLTSKGKLYKFIFGKNPVKNANYLGRRVKFAGTTWEAMTDEELLVAAESGDAMATLFLTHKKLRAGAADAQKWLEASLIDGRTSVLEYAQMALREEASAENREVDKVLFHTYALLMKMRGDRRSTLEAFGNDLNAEELSQAQTQAEAMYNELSSKRMDVYGIPWECCEGQ</sequence>
<comment type="caution">
    <text evidence="1">The sequence shown here is derived from an EMBL/GenBank/DDBJ whole genome shotgun (WGS) entry which is preliminary data.</text>
</comment>
<evidence type="ECO:0000313" key="1">
    <source>
        <dbReference type="EMBL" id="TQV87129.1"/>
    </source>
</evidence>
<gene>
    <name evidence="1" type="ORF">FLL46_15095</name>
</gene>
<organism evidence="1 2">
    <name type="scientific">Aliikangiella coralliicola</name>
    <dbReference type="NCBI Taxonomy" id="2592383"/>
    <lineage>
        <taxon>Bacteria</taxon>
        <taxon>Pseudomonadati</taxon>
        <taxon>Pseudomonadota</taxon>
        <taxon>Gammaproteobacteria</taxon>
        <taxon>Oceanospirillales</taxon>
        <taxon>Pleioneaceae</taxon>
        <taxon>Aliikangiella</taxon>
    </lineage>
</organism>
<evidence type="ECO:0000313" key="2">
    <source>
        <dbReference type="Proteomes" id="UP000315439"/>
    </source>
</evidence>
<dbReference type="RefSeq" id="WP_142932150.1">
    <property type="nucleotide sequence ID" value="NZ_ML660165.1"/>
</dbReference>
<protein>
    <submittedName>
        <fullName evidence="1">Uncharacterized protein</fullName>
    </submittedName>
</protein>
<proteinExistence type="predicted"/>
<name>A0A545UCD7_9GAMM</name>
<dbReference type="AlphaFoldDB" id="A0A545UCD7"/>
<keyword evidence="2" id="KW-1185">Reference proteome</keyword>
<dbReference type="Proteomes" id="UP000315439">
    <property type="component" value="Unassembled WGS sequence"/>
</dbReference>
<dbReference type="EMBL" id="VIKS01000009">
    <property type="protein sequence ID" value="TQV87129.1"/>
    <property type="molecule type" value="Genomic_DNA"/>
</dbReference>
<reference evidence="1 2" key="1">
    <citation type="submission" date="2019-07" db="EMBL/GenBank/DDBJ databases">
        <title>Draft genome for Aliikangiella sp. M105.</title>
        <authorList>
            <person name="Wang G."/>
        </authorList>
    </citation>
    <scope>NUCLEOTIDE SEQUENCE [LARGE SCALE GENOMIC DNA]</scope>
    <source>
        <strain evidence="1 2">M105</strain>
    </source>
</reference>